<proteinExistence type="inferred from homology"/>
<evidence type="ECO:0000313" key="10">
    <source>
        <dbReference type="Proteomes" id="UP000191931"/>
    </source>
</evidence>
<accession>A0A1W1H8M0</accession>
<evidence type="ECO:0000256" key="3">
    <source>
        <dbReference type="ARBA" id="ARBA00022722"/>
    </source>
</evidence>
<dbReference type="PANTHER" id="PTHR33653">
    <property type="entry name" value="RIBONUCLEASE VAPC2"/>
    <property type="match status" value="1"/>
</dbReference>
<evidence type="ECO:0000256" key="7">
    <source>
        <dbReference type="ARBA" id="ARBA00038093"/>
    </source>
</evidence>
<dbReference type="SUPFAM" id="SSF88723">
    <property type="entry name" value="PIN domain-like"/>
    <property type="match status" value="1"/>
</dbReference>
<evidence type="ECO:0000256" key="2">
    <source>
        <dbReference type="ARBA" id="ARBA00022649"/>
    </source>
</evidence>
<keyword evidence="5" id="KW-0378">Hydrolase</keyword>
<dbReference type="GO" id="GO:0016787">
    <property type="term" value="F:hydrolase activity"/>
    <property type="evidence" value="ECO:0007669"/>
    <property type="project" value="UniProtKB-KW"/>
</dbReference>
<sequence>MILDSNIFIYAILPEYSMLRNWCFEQKISASDITRLEVLGYHNLSELDKQDLSEIFTITNIYPISSKVITKAIKLRQSRKMSVGDAVIAATALEYKEMLATHNLKDFDWIDDLKVIDPFLELG</sequence>
<dbReference type="GO" id="GO:0004518">
    <property type="term" value="F:nuclease activity"/>
    <property type="evidence" value="ECO:0007669"/>
    <property type="project" value="UniProtKB-KW"/>
</dbReference>
<dbReference type="InterPro" id="IPR002716">
    <property type="entry name" value="PIN_dom"/>
</dbReference>
<feature type="domain" description="PIN" evidence="8">
    <location>
        <begin position="1"/>
        <end position="103"/>
    </location>
</feature>
<dbReference type="STRING" id="1246637.MTBBW1_160003"/>
<dbReference type="RefSeq" id="WP_080799073.1">
    <property type="nucleotide sequence ID" value="NZ_LT828540.1"/>
</dbReference>
<dbReference type="Pfam" id="PF01850">
    <property type="entry name" value="PIN"/>
    <property type="match status" value="1"/>
</dbReference>
<dbReference type="InterPro" id="IPR050556">
    <property type="entry name" value="Type_II_TA_system_RNase"/>
</dbReference>
<evidence type="ECO:0000313" key="9">
    <source>
        <dbReference type="EMBL" id="SLM28812.1"/>
    </source>
</evidence>
<dbReference type="OrthoDB" id="459334at2"/>
<dbReference type="PANTHER" id="PTHR33653:SF1">
    <property type="entry name" value="RIBONUCLEASE VAPC2"/>
    <property type="match status" value="1"/>
</dbReference>
<dbReference type="InterPro" id="IPR029060">
    <property type="entry name" value="PIN-like_dom_sf"/>
</dbReference>
<dbReference type="Gene3D" id="3.40.50.1010">
    <property type="entry name" value="5'-nuclease"/>
    <property type="match status" value="1"/>
</dbReference>
<organism evidence="9 10">
    <name type="scientific">Desulfamplus magnetovallimortis</name>
    <dbReference type="NCBI Taxonomy" id="1246637"/>
    <lineage>
        <taxon>Bacteria</taxon>
        <taxon>Pseudomonadati</taxon>
        <taxon>Thermodesulfobacteriota</taxon>
        <taxon>Desulfobacteria</taxon>
        <taxon>Desulfobacterales</taxon>
        <taxon>Desulfobacteraceae</taxon>
        <taxon>Desulfamplus</taxon>
    </lineage>
</organism>
<dbReference type="GO" id="GO:0046872">
    <property type="term" value="F:metal ion binding"/>
    <property type="evidence" value="ECO:0007669"/>
    <property type="project" value="UniProtKB-KW"/>
</dbReference>
<name>A0A1W1H8M0_9BACT</name>
<protein>
    <submittedName>
        <fullName evidence="9">PilT protein-like protein</fullName>
    </submittedName>
</protein>
<dbReference type="EMBL" id="FWEV01000068">
    <property type="protein sequence ID" value="SLM28812.1"/>
    <property type="molecule type" value="Genomic_DNA"/>
</dbReference>
<evidence type="ECO:0000259" key="8">
    <source>
        <dbReference type="Pfam" id="PF01850"/>
    </source>
</evidence>
<keyword evidence="3" id="KW-0540">Nuclease</keyword>
<evidence type="ECO:0000256" key="4">
    <source>
        <dbReference type="ARBA" id="ARBA00022723"/>
    </source>
</evidence>
<keyword evidence="4" id="KW-0479">Metal-binding</keyword>
<reference evidence="9 10" key="1">
    <citation type="submission" date="2017-03" db="EMBL/GenBank/DDBJ databases">
        <authorList>
            <person name="Afonso C.L."/>
            <person name="Miller P.J."/>
            <person name="Scott M.A."/>
            <person name="Spackman E."/>
            <person name="Goraichik I."/>
            <person name="Dimitrov K.M."/>
            <person name="Suarez D.L."/>
            <person name="Swayne D.E."/>
        </authorList>
    </citation>
    <scope>NUCLEOTIDE SEQUENCE [LARGE SCALE GENOMIC DNA]</scope>
    <source>
        <strain evidence="9">PRJEB14757</strain>
    </source>
</reference>
<dbReference type="Proteomes" id="UP000191931">
    <property type="component" value="Unassembled WGS sequence"/>
</dbReference>
<evidence type="ECO:0000256" key="6">
    <source>
        <dbReference type="ARBA" id="ARBA00022842"/>
    </source>
</evidence>
<dbReference type="CDD" id="cd18738">
    <property type="entry name" value="PIN_VapC4-5_FitB-like"/>
    <property type="match status" value="1"/>
</dbReference>
<dbReference type="AlphaFoldDB" id="A0A1W1H8M0"/>
<keyword evidence="6" id="KW-0460">Magnesium</keyword>
<keyword evidence="10" id="KW-1185">Reference proteome</keyword>
<keyword evidence="2" id="KW-1277">Toxin-antitoxin system</keyword>
<evidence type="ECO:0000256" key="5">
    <source>
        <dbReference type="ARBA" id="ARBA00022801"/>
    </source>
</evidence>
<comment type="cofactor">
    <cofactor evidence="1">
        <name>Mg(2+)</name>
        <dbReference type="ChEBI" id="CHEBI:18420"/>
    </cofactor>
</comment>
<comment type="similarity">
    <text evidence="7">Belongs to the PINc/VapC protein family.</text>
</comment>
<evidence type="ECO:0000256" key="1">
    <source>
        <dbReference type="ARBA" id="ARBA00001946"/>
    </source>
</evidence>
<gene>
    <name evidence="9" type="ORF">MTBBW1_160003</name>
</gene>